<feature type="chain" id="PRO_5010276215" evidence="2">
    <location>
        <begin position="21"/>
        <end position="1392"/>
    </location>
</feature>
<feature type="compositionally biased region" description="Polar residues" evidence="1">
    <location>
        <begin position="780"/>
        <end position="791"/>
    </location>
</feature>
<feature type="region of interest" description="Disordered" evidence="1">
    <location>
        <begin position="1232"/>
        <end position="1392"/>
    </location>
</feature>
<dbReference type="OrthoDB" id="10576793at2759"/>
<organism evidence="3 4">
    <name type="scientific">Smittium culicis</name>
    <dbReference type="NCBI Taxonomy" id="133412"/>
    <lineage>
        <taxon>Eukaryota</taxon>
        <taxon>Fungi</taxon>
        <taxon>Fungi incertae sedis</taxon>
        <taxon>Zoopagomycota</taxon>
        <taxon>Kickxellomycotina</taxon>
        <taxon>Harpellomycetes</taxon>
        <taxon>Harpellales</taxon>
        <taxon>Legeriomycetaceae</taxon>
        <taxon>Smittium</taxon>
    </lineage>
</organism>
<feature type="region of interest" description="Disordered" evidence="1">
    <location>
        <begin position="273"/>
        <end position="314"/>
    </location>
</feature>
<feature type="compositionally biased region" description="Polar residues" evidence="1">
    <location>
        <begin position="292"/>
        <end position="312"/>
    </location>
</feature>
<feature type="compositionally biased region" description="Low complexity" evidence="1">
    <location>
        <begin position="273"/>
        <end position="291"/>
    </location>
</feature>
<evidence type="ECO:0000256" key="2">
    <source>
        <dbReference type="SAM" id="SignalP"/>
    </source>
</evidence>
<gene>
    <name evidence="3" type="ORF">AYI69_g5844</name>
</gene>
<feature type="region of interest" description="Disordered" evidence="1">
    <location>
        <begin position="1101"/>
        <end position="1123"/>
    </location>
</feature>
<comment type="caution">
    <text evidence="3">The sequence shown here is derived from an EMBL/GenBank/DDBJ whole genome shotgun (WGS) entry which is preliminary data.</text>
</comment>
<feature type="compositionally biased region" description="Low complexity" evidence="1">
    <location>
        <begin position="729"/>
        <end position="779"/>
    </location>
</feature>
<feature type="compositionally biased region" description="Polar residues" evidence="1">
    <location>
        <begin position="1357"/>
        <end position="1392"/>
    </location>
</feature>
<keyword evidence="2" id="KW-0732">Signal</keyword>
<reference evidence="4" key="1">
    <citation type="submission" date="2017-01" db="EMBL/GenBank/DDBJ databases">
        <authorList>
            <person name="Wang Y."/>
            <person name="White M."/>
            <person name="Kvist S."/>
            <person name="Moncalvo J.-M."/>
        </authorList>
    </citation>
    <scope>NUCLEOTIDE SEQUENCE [LARGE SCALE GENOMIC DNA]</scope>
    <source>
        <strain evidence="4">ID-206-W2</strain>
    </source>
</reference>
<feature type="region of interest" description="Disordered" evidence="1">
    <location>
        <begin position="701"/>
        <end position="808"/>
    </location>
</feature>
<feature type="compositionally biased region" description="Low complexity" evidence="1">
    <location>
        <begin position="1309"/>
        <end position="1325"/>
    </location>
</feature>
<proteinExistence type="predicted"/>
<feature type="signal peptide" evidence="2">
    <location>
        <begin position="1"/>
        <end position="20"/>
    </location>
</feature>
<dbReference type="EMBL" id="LSSM01002532">
    <property type="protein sequence ID" value="OMJ21356.1"/>
    <property type="molecule type" value="Genomic_DNA"/>
</dbReference>
<sequence>MVSILSIALCALAAARSSAALPTRGVPEYGNSYNLQENSGDYKNQVPQKVYIDKNGFPIKRSIEFEGRSSQIIDSNDQAQCDCAKLGSLQDQNECTGNKRNFFVKMKSFDLSNNVDKSNSDLNNTLVTKSTESTGQTLNSTSTIPDSSGISVITVTYTPPSKTSETVTEKSTVNQIGFDNNELLSSIVNIILSASVNETSLGKSTTLLKTGSQSQSSTALETSTNLLASISASSSNLSTPASASPTNLSSNPLSISSADSVLSVLTLLNQDTGASSTSISTDSSKTLTSSTPNSELSDISSHHTTGSKSQGLSTSTFTISTTTSSTQKTTITSSNSQNSTNNIDFKAARQKVDMFQESMDILKKNLQVGGNIVIPRSQSIDNNGSGQNFIVHNFLKVKSAQLEINDSDSGMGAGGNNVQKNLQAPRKNSKNQIYLPSVSQNYIKPEPIGRTDNSGYYFDGYANKNLAGNNYYQNSNPNSNSNGYSNQYYNNGYQVPNYNYDNQNHNYNNGNINYGYGNQVPNYNNNNGNQYSPVNYPSQNNYNSYNNQHATSISFRTTIYQYKPQPFTVSSAANYHPAQPTNNYQCGFAQCSTTQKKTSTSNNETTPTSNGYQPITSYITTTTVTSSVKNYNSLVKTTTVFNTQTVVSVKTVTDLVTISLTPTLNSYANLSSVVTVVSTKTTVVTKSTEITKETSVTQTVTVTDKYSQSESSTSSNYVPTKQSGSSTNSKYSPVSTYSSISSSSKLSSSYSNKITPSSTTSNNSSASSTSASKPSTQASYQPSNTTVNPTNYGKIPLPLSKNPKTSGSAVGYDVDLNVTTKTVYVDITRTYAYSKFITQEIKLGANLGHEDFLMERKFESDGNAGAEQGSSDNCKKEIGGLQKCAGNRLRQGRIPAGSDTSSDTSATASPTVFGKEPEIMALESAIKDDVSVLTRSSNTGTSTSVAFFSTIELISVTLGNNSVITVTIGSTEKPTTATKSEQQSTPTLTLDSSRTFITSTITSTLQSQDSSSQRNASEILTSSTWSKSVPISTVTSTVSVIVPETTLEVAKSFVFIGMETSSASSAAALTTEIIESSKSSGSISGSGNTSTAAEATIADMSTNSPSLNNTSSTNSAPITSSTNSASITNLTNSILQKDSDADLGASQPETIIALSERPTITETQTSTVVVEIADGSGVEHSRSGIMEPVTGSENAGTLAESLTTITELPQTSAMPTLTETQTSTVVVEIPDDIDDDDDEASSSVRADTTVSSNSNSSASSSSAETSGESGEGVSSSLRASSASSSSGSGRSEQPRSIQTSSVSTPSRANSSSTLTSVSTSSGSKGSNDDNNDSDSDDSDDDWRSTATAPTSSSALSGTDSLKLQVASSSIKENSSAIDSSVISEFSSNLSKQ</sequence>
<feature type="compositionally biased region" description="Polar residues" evidence="1">
    <location>
        <begin position="716"/>
        <end position="728"/>
    </location>
</feature>
<evidence type="ECO:0000256" key="1">
    <source>
        <dbReference type="SAM" id="MobiDB-lite"/>
    </source>
</evidence>
<feature type="compositionally biased region" description="Low complexity" evidence="1">
    <location>
        <begin position="1248"/>
        <end position="1291"/>
    </location>
</feature>
<feature type="compositionally biased region" description="Acidic residues" evidence="1">
    <location>
        <begin position="1329"/>
        <end position="1340"/>
    </location>
</feature>
<evidence type="ECO:0000313" key="4">
    <source>
        <dbReference type="Proteomes" id="UP000187429"/>
    </source>
</evidence>
<feature type="region of interest" description="Disordered" evidence="1">
    <location>
        <begin position="323"/>
        <end position="342"/>
    </location>
</feature>
<feature type="region of interest" description="Disordered" evidence="1">
    <location>
        <begin position="891"/>
        <end position="913"/>
    </location>
</feature>
<protein>
    <submittedName>
        <fullName evidence="3">Uncharacterized protein</fullName>
    </submittedName>
</protein>
<name>A0A1R1Y3N9_9FUNG</name>
<accession>A0A1R1Y3N9</accession>
<feature type="compositionally biased region" description="Polar residues" evidence="1">
    <location>
        <begin position="1294"/>
        <end position="1308"/>
    </location>
</feature>
<evidence type="ECO:0000313" key="3">
    <source>
        <dbReference type="EMBL" id="OMJ21356.1"/>
    </source>
</evidence>
<keyword evidence="4" id="KW-1185">Reference proteome</keyword>
<dbReference type="Proteomes" id="UP000187429">
    <property type="component" value="Unassembled WGS sequence"/>
</dbReference>
<feature type="compositionally biased region" description="Low complexity" evidence="1">
    <location>
        <begin position="898"/>
        <end position="909"/>
    </location>
</feature>
<feature type="compositionally biased region" description="Low complexity" evidence="1">
    <location>
        <begin position="1344"/>
        <end position="1356"/>
    </location>
</feature>